<reference evidence="3" key="1">
    <citation type="journal article" date="2019" name="Int. J. Syst. Evol. Microbiol.">
        <title>The Global Catalogue of Microorganisms (GCM) 10K type strain sequencing project: providing services to taxonomists for standard genome sequencing and annotation.</title>
        <authorList>
            <consortium name="The Broad Institute Genomics Platform"/>
            <consortium name="The Broad Institute Genome Sequencing Center for Infectious Disease"/>
            <person name="Wu L."/>
            <person name="Ma J."/>
        </authorList>
    </citation>
    <scope>NUCLEOTIDE SEQUENCE [LARGE SCALE GENOMIC DNA]</scope>
    <source>
        <strain evidence="3">JCM 10367</strain>
    </source>
</reference>
<dbReference type="Pfam" id="PF00702">
    <property type="entry name" value="Hydrolase"/>
    <property type="match status" value="1"/>
</dbReference>
<dbReference type="EMBL" id="BAAAGU010000059">
    <property type="protein sequence ID" value="GAA0663878.1"/>
    <property type="molecule type" value="Genomic_DNA"/>
</dbReference>
<dbReference type="SUPFAM" id="SSF56784">
    <property type="entry name" value="HAD-like"/>
    <property type="match status" value="1"/>
</dbReference>
<protein>
    <submittedName>
        <fullName evidence="2">Uncharacterized protein</fullName>
    </submittedName>
</protein>
<name>A0ABP3SWZ0_9ACTN</name>
<proteinExistence type="predicted"/>
<feature type="compositionally biased region" description="Polar residues" evidence="1">
    <location>
        <begin position="216"/>
        <end position="231"/>
    </location>
</feature>
<feature type="compositionally biased region" description="Low complexity" evidence="1">
    <location>
        <begin position="232"/>
        <end position="244"/>
    </location>
</feature>
<evidence type="ECO:0000313" key="3">
    <source>
        <dbReference type="Proteomes" id="UP001500724"/>
    </source>
</evidence>
<comment type="caution">
    <text evidence="2">The sequence shown here is derived from an EMBL/GenBank/DDBJ whole genome shotgun (WGS) entry which is preliminary data.</text>
</comment>
<sequence>MPADAGIPVLAQGESVGGLACGDLIQTAAAQMEWSTFMADEFMPDEPVRAVELVSPIAPYAPDEGANYSDWPGLTLHRFDSPVPPDWDAVNSLSSAWSPRAGGRTARIGSRDYMYDPLPYVVLTRHLRLKAETTEASAAQSHFICEFKQHFGETLRAQHVLAGTGLAELVDVVLGIDSVPVSEPDPSHLRAVLDQFGVTTDEAIHVGDTNIDATPHNASESLTDTSRGDTPSRTALSSRSSLRR</sequence>
<dbReference type="InterPro" id="IPR023214">
    <property type="entry name" value="HAD_sf"/>
</dbReference>
<evidence type="ECO:0000256" key="1">
    <source>
        <dbReference type="SAM" id="MobiDB-lite"/>
    </source>
</evidence>
<evidence type="ECO:0000313" key="2">
    <source>
        <dbReference type="EMBL" id="GAA0663878.1"/>
    </source>
</evidence>
<dbReference type="Proteomes" id="UP001500724">
    <property type="component" value="Unassembled WGS sequence"/>
</dbReference>
<dbReference type="Gene3D" id="3.40.50.1000">
    <property type="entry name" value="HAD superfamily/HAD-like"/>
    <property type="match status" value="1"/>
</dbReference>
<accession>A0ABP3SWZ0</accession>
<dbReference type="InterPro" id="IPR036412">
    <property type="entry name" value="HAD-like_sf"/>
</dbReference>
<gene>
    <name evidence="2" type="ORF">GCM10009535_49430</name>
</gene>
<keyword evidence="3" id="KW-1185">Reference proteome</keyword>
<feature type="region of interest" description="Disordered" evidence="1">
    <location>
        <begin position="207"/>
        <end position="244"/>
    </location>
</feature>
<organism evidence="2 3">
    <name type="scientific">Streptomyces thermocarboxydovorans</name>
    <dbReference type="NCBI Taxonomy" id="59298"/>
    <lineage>
        <taxon>Bacteria</taxon>
        <taxon>Bacillati</taxon>
        <taxon>Actinomycetota</taxon>
        <taxon>Actinomycetes</taxon>
        <taxon>Kitasatosporales</taxon>
        <taxon>Streptomycetaceae</taxon>
        <taxon>Streptomyces</taxon>
    </lineage>
</organism>